<sequence>MRCCWKACRRWGTRPWSSRRGRRHRSSRSGRPKEKGQPWLPLFCQVRAESGAMPGQAAHAPALDGLAVVVIVAVALETFEYVHGEVVAGLGGHPRRVLGARRAAAQEQHRHVGRHACAQFLDKARVLRAARVGHPFDMGELRVGHVDATNPVQLGLRAHVHQHGGRVVLQQGIGFLRRQRAEVRQLVLFLALAGGLEEIVSGGHRRDKLNGWNRGARAVTRYSIAPRLRGGGCAGREDPESAARAPARRTADQFWCECTKTVPALEVCTVMVFHDAGNHGCACRVSAT</sequence>
<feature type="compositionally biased region" description="Basic residues" evidence="1">
    <location>
        <begin position="15"/>
        <end position="30"/>
    </location>
</feature>
<dbReference type="AlphaFoldDB" id="A0A375IW84"/>
<dbReference type="Proteomes" id="UP000256805">
    <property type="component" value="Unassembled WGS sequence"/>
</dbReference>
<gene>
    <name evidence="2" type="ORF">CBM2634_A160281</name>
</gene>
<evidence type="ECO:0000256" key="1">
    <source>
        <dbReference type="SAM" id="MobiDB-lite"/>
    </source>
</evidence>
<protein>
    <submittedName>
        <fullName evidence="2">Uncharacterized protein</fullName>
    </submittedName>
</protein>
<name>A0A375IW84_9BURK</name>
<evidence type="ECO:0000313" key="2">
    <source>
        <dbReference type="EMBL" id="SPR96925.1"/>
    </source>
</evidence>
<dbReference type="EMBL" id="OVTA01000008">
    <property type="protein sequence ID" value="SPR96925.1"/>
    <property type="molecule type" value="Genomic_DNA"/>
</dbReference>
<accession>A0A375IW84</accession>
<proteinExistence type="predicted"/>
<reference evidence="2 3" key="1">
    <citation type="submission" date="2018-01" db="EMBL/GenBank/DDBJ databases">
        <authorList>
            <person name="Gaut B.S."/>
            <person name="Morton B.R."/>
            <person name="Clegg M.T."/>
            <person name="Duvall M.R."/>
        </authorList>
    </citation>
    <scope>NUCLEOTIDE SEQUENCE [LARGE SCALE GENOMIC DNA]</scope>
    <source>
        <strain evidence="2">Cupriavidus taiwanensis cmp 52</strain>
    </source>
</reference>
<feature type="region of interest" description="Disordered" evidence="1">
    <location>
        <begin position="15"/>
        <end position="37"/>
    </location>
</feature>
<organism evidence="2 3">
    <name type="scientific">Cupriavidus taiwanensis</name>
    <dbReference type="NCBI Taxonomy" id="164546"/>
    <lineage>
        <taxon>Bacteria</taxon>
        <taxon>Pseudomonadati</taxon>
        <taxon>Pseudomonadota</taxon>
        <taxon>Betaproteobacteria</taxon>
        <taxon>Burkholderiales</taxon>
        <taxon>Burkholderiaceae</taxon>
        <taxon>Cupriavidus</taxon>
    </lineage>
</organism>
<evidence type="ECO:0000313" key="3">
    <source>
        <dbReference type="Proteomes" id="UP000256805"/>
    </source>
</evidence>